<dbReference type="AlphaFoldDB" id="A0A6I8SWA5"/>
<evidence type="ECO:0000256" key="4">
    <source>
        <dbReference type="ARBA" id="ARBA00007292"/>
    </source>
</evidence>
<evidence type="ECO:0000256" key="6">
    <source>
        <dbReference type="ARBA" id="ARBA00022448"/>
    </source>
</evidence>
<evidence type="ECO:0000256" key="5">
    <source>
        <dbReference type="ARBA" id="ARBA00022354"/>
    </source>
</evidence>
<comment type="subcellular location">
    <subcellularLocation>
        <location evidence="15">Secreted</location>
    </subcellularLocation>
    <text evidence="15">Secreted in plasma.</text>
</comment>
<dbReference type="GO" id="GO:0034364">
    <property type="term" value="C:high-density lipoprotein particle"/>
    <property type="evidence" value="ECO:0000318"/>
    <property type="project" value="GO_Central"/>
</dbReference>
<keyword evidence="15" id="KW-0732">Signal</keyword>
<sequence length="496" mass="55181">MWLMVFFCACFLNVSSACDFGPSSPLETGIVCRVTKPAALVLNEQTAQVIQAAFTHASYPDINGEKSIRFFGKVTYGLTNIQISNLTIGSSEVELKEDDAVYITIKNVSASFSGTLNYGYGSWFVKGGHAIDFDIFSNTDLQVNTKLTCGNNRVAADTSECYLTFHKLVLHLYGDKQPGWLKQLFTDFISFTLKLVLKSQICKEINYVANLLADFIQDKAEDFLKDGDIGVDISITSFPVIKAGYMESHHKGVLLYKKPFDISNSSLFSPSLLSENRMLYFWFSEHVLNSMAQAAFFDGRLELKLTGSELKDILKDDDTESNKTDQKIFKGVSLSNSVTQIWSLIPPEIRITPEGTLVTSSVAVQLNSTNDTESSVVGLYFETDVTATVKASYADKKLLLHLSDSIVQIKTCTSSLQTSVTEEAIKEFLHKTISLYGITAVMKRMEPALTSLMNSKGLHLFDIINPEIIPHKGYLIVQLDFGFPHHLLVDFLKRSL</sequence>
<evidence type="ECO:0000256" key="12">
    <source>
        <dbReference type="ARBA" id="ARBA00023180"/>
    </source>
</evidence>
<dbReference type="KEGG" id="xtr:100494610"/>
<dbReference type="OMA" id="WFSDHVL"/>
<dbReference type="GO" id="GO:0034372">
    <property type="term" value="P:very-low-density lipoprotein particle remodeling"/>
    <property type="evidence" value="ECO:0000318"/>
    <property type="project" value="GO_Central"/>
</dbReference>
<evidence type="ECO:0000256" key="15">
    <source>
        <dbReference type="PIRNR" id="PIRNR037185"/>
    </source>
</evidence>
<dbReference type="GO" id="GO:0034375">
    <property type="term" value="P:high-density lipoprotein particle remodeling"/>
    <property type="evidence" value="ECO:0000318"/>
    <property type="project" value="GO_Central"/>
</dbReference>
<dbReference type="PANTHER" id="PTHR47616:SF1">
    <property type="entry name" value="CHOLESTERYL ESTER TRANSFER PROTEIN"/>
    <property type="match status" value="1"/>
</dbReference>
<organism evidence="19">
    <name type="scientific">Xenopus tropicalis</name>
    <name type="common">Western clawed frog</name>
    <name type="synonym">Silurana tropicalis</name>
    <dbReference type="NCBI Taxonomy" id="8364"/>
    <lineage>
        <taxon>Eukaryota</taxon>
        <taxon>Metazoa</taxon>
        <taxon>Chordata</taxon>
        <taxon>Craniata</taxon>
        <taxon>Vertebrata</taxon>
        <taxon>Euteleostomi</taxon>
        <taxon>Amphibia</taxon>
        <taxon>Batrachia</taxon>
        <taxon>Anura</taxon>
        <taxon>Pipoidea</taxon>
        <taxon>Pipidae</taxon>
        <taxon>Xenopodinae</taxon>
        <taxon>Xenopus</taxon>
        <taxon>Silurana</taxon>
    </lineage>
</organism>
<dbReference type="GO" id="GO:0042632">
    <property type="term" value="P:cholesterol homeostasis"/>
    <property type="evidence" value="ECO:0000318"/>
    <property type="project" value="GO_Central"/>
</dbReference>
<dbReference type="GO" id="GO:0043691">
    <property type="term" value="P:reverse cholesterol transport"/>
    <property type="evidence" value="ECO:0007669"/>
    <property type="project" value="InterPro"/>
</dbReference>
<comment type="similarity">
    <text evidence="4 15">Belongs to the BPI/LBP/Plunc superfamily. BPI/LBP family.</text>
</comment>
<feature type="domain" description="Lipid-binding serum glycoprotein N-terminal" evidence="17">
    <location>
        <begin position="33"/>
        <end position="259"/>
    </location>
</feature>
<evidence type="ECO:0000256" key="3">
    <source>
        <dbReference type="ARBA" id="ARBA00001417"/>
    </source>
</evidence>
<accession>A0A6I8SWA5</accession>
<comment type="catalytic activity">
    <reaction evidence="2">
        <text>cholesteryl (9Z,12Z)-octadecadienoate(in) = cholesteryl (9Z,12Z)-octadecadienoate(out)</text>
        <dbReference type="Rhea" id="RHEA:43356"/>
        <dbReference type="ChEBI" id="CHEBI:41509"/>
    </reaction>
</comment>
<evidence type="ECO:0000256" key="8">
    <source>
        <dbReference type="ARBA" id="ARBA00022548"/>
    </source>
</evidence>
<evidence type="ECO:0000313" key="22">
    <source>
        <dbReference type="Xenbase" id="XB-GENE-922348"/>
    </source>
</evidence>
<dbReference type="Pfam" id="PF01273">
    <property type="entry name" value="LBP_BPI_CETP"/>
    <property type="match status" value="1"/>
</dbReference>
<evidence type="ECO:0000313" key="19">
    <source>
        <dbReference type="Ensembl" id="ENSXETP00000099273"/>
    </source>
</evidence>
<dbReference type="InterPro" id="IPR017130">
    <property type="entry name" value="Cholesteryl_ester_transfer"/>
</dbReference>
<dbReference type="GO" id="GO:0017129">
    <property type="term" value="F:triglyceride binding"/>
    <property type="evidence" value="ECO:0000318"/>
    <property type="project" value="GO_Central"/>
</dbReference>
<dbReference type="PANTHER" id="PTHR47616">
    <property type="entry name" value="CHOLESTERYL ESTER TRANSFER PROTEIN"/>
    <property type="match status" value="1"/>
</dbReference>
<evidence type="ECO:0000256" key="9">
    <source>
        <dbReference type="ARBA" id="ARBA00023055"/>
    </source>
</evidence>
<dbReference type="GO" id="GO:0034374">
    <property type="term" value="P:low-density lipoprotein particle remodeling"/>
    <property type="evidence" value="ECO:0000318"/>
    <property type="project" value="GO_Central"/>
</dbReference>
<keyword evidence="11" id="KW-1207">Sterol metabolism</keyword>
<dbReference type="InterPro" id="IPR001124">
    <property type="entry name" value="Lipid-bd_serum_glycop_C"/>
</dbReference>
<evidence type="ECO:0000256" key="7">
    <source>
        <dbReference type="ARBA" id="ARBA00022525"/>
    </source>
</evidence>
<gene>
    <name evidence="19 21 22" type="primary">cetp</name>
</gene>
<comment type="catalytic activity">
    <reaction evidence="3">
        <text>1,2,3-tri-(9Z-octadecenoyl)-glycerol(in) = 1,2,3-tri-(9Z-octadecenoyl)-glycerol(out)</text>
        <dbReference type="Rhea" id="RHEA:43352"/>
        <dbReference type="ChEBI" id="CHEBI:53753"/>
    </reaction>
</comment>
<keyword evidence="16" id="KW-1015">Disulfide bond</keyword>
<feature type="chain" id="PRO_5044536026" description="Cholesteryl ester transfer protein" evidence="15">
    <location>
        <begin position="18"/>
        <end position="496"/>
    </location>
</feature>
<keyword evidence="6 15" id="KW-0813">Transport</keyword>
<keyword evidence="13 15" id="KW-0753">Steroid metabolism</keyword>
<evidence type="ECO:0000256" key="11">
    <source>
        <dbReference type="ARBA" id="ARBA00023166"/>
    </source>
</evidence>
<dbReference type="SMART" id="SM00329">
    <property type="entry name" value="BPI2"/>
    <property type="match status" value="1"/>
</dbReference>
<keyword evidence="7 15" id="KW-0964">Secreted</keyword>
<dbReference type="GO" id="GO:0055091">
    <property type="term" value="P:phospholipid homeostasis"/>
    <property type="evidence" value="ECO:0000318"/>
    <property type="project" value="GO_Central"/>
</dbReference>
<evidence type="ECO:0000256" key="13">
    <source>
        <dbReference type="ARBA" id="ARBA00023221"/>
    </source>
</evidence>
<reference evidence="19" key="2">
    <citation type="submission" date="2020-05" db="UniProtKB">
        <authorList>
            <consortium name="Ensembl"/>
        </authorList>
    </citation>
    <scope>IDENTIFICATION</scope>
</reference>
<dbReference type="GO" id="GO:0031210">
    <property type="term" value="F:phosphatidylcholine binding"/>
    <property type="evidence" value="ECO:0000318"/>
    <property type="project" value="GO_Central"/>
</dbReference>
<proteinExistence type="inferred from homology"/>
<dbReference type="Gene3D" id="3.15.20.10">
    <property type="entry name" value="Bactericidal permeability-increasing protein, domain 2"/>
    <property type="match status" value="1"/>
</dbReference>
<name>A0A6I8SWA5_XENTR</name>
<dbReference type="InterPro" id="IPR017943">
    <property type="entry name" value="Bactericidal_perm-incr_a/b_dom"/>
</dbReference>
<dbReference type="SMART" id="SM00328">
    <property type="entry name" value="BPI1"/>
    <property type="match status" value="1"/>
</dbReference>
<dbReference type="Xenbase" id="XB-GENE-922348">
    <property type="gene designation" value="cetp"/>
</dbReference>
<dbReference type="InterPro" id="IPR017942">
    <property type="entry name" value="Lipid-bd_serum_glycop_N"/>
</dbReference>
<comment type="function">
    <text evidence="14">Involved in the transfer of neutral lipids, including cholesteryl ester and triglyceride, among lipoprotein particles. Allows the net movement of cholesteryl ester from high density lipoproteins/HDL to triglyceride-rich very low density lipoproteins/VLDL, and the equimolar transport of triglyceride from VLDL to HDL. Regulates the reverse cholesterol transport, by which excess cholesterol is removed from peripheral tissues and returned to the liver for elimination.</text>
</comment>
<dbReference type="SUPFAM" id="SSF55394">
    <property type="entry name" value="Bactericidal permeability-increasing protein, BPI"/>
    <property type="match status" value="2"/>
</dbReference>
<dbReference type="GO" id="GO:0006641">
    <property type="term" value="P:triglyceride metabolic process"/>
    <property type="evidence" value="ECO:0000318"/>
    <property type="project" value="GO_Central"/>
</dbReference>
<dbReference type="Proteomes" id="UP000008143">
    <property type="component" value="Chromosome 4"/>
</dbReference>
<keyword evidence="9 15" id="KW-0445">Lipid transport</keyword>
<dbReference type="AGR" id="Xenbase:XB-GENE-922348"/>
<reference evidence="19" key="1">
    <citation type="journal article" date="2010" name="Science">
        <title>The genome of the Western clawed frog Xenopus tropicalis.</title>
        <authorList>
            <person name="Hellsten U."/>
            <person name="Harland R.M."/>
            <person name="Gilchrist M.J."/>
            <person name="Hendrix D."/>
            <person name="Jurka J."/>
            <person name="Kapitonov V."/>
            <person name="Ovcharenko I."/>
            <person name="Putnam N.H."/>
            <person name="Shu S."/>
            <person name="Taher L."/>
            <person name="Blitz I.L."/>
            <person name="Blumberg B."/>
            <person name="Dichmann D.S."/>
            <person name="Dubchak I."/>
            <person name="Amaya E."/>
            <person name="Detter J.C."/>
            <person name="Fletcher R."/>
            <person name="Gerhard D.S."/>
            <person name="Goodstein D."/>
            <person name="Graves T."/>
            <person name="Grigoriev I.V."/>
            <person name="Grimwood J."/>
            <person name="Kawashima T."/>
            <person name="Lindquist E."/>
            <person name="Lucas S.M."/>
            <person name="Mead P.E."/>
            <person name="Mitros T."/>
            <person name="Ogino H."/>
            <person name="Ohta Y."/>
            <person name="Poliakov A.V."/>
            <person name="Pollet N."/>
            <person name="Robert J."/>
            <person name="Salamov A."/>
            <person name="Sater A.K."/>
            <person name="Schmutz J."/>
            <person name="Terry A."/>
            <person name="Vize P.D."/>
            <person name="Warren W.C."/>
            <person name="Wells D."/>
            <person name="Wills A."/>
            <person name="Wilson R.K."/>
            <person name="Zimmerman L.B."/>
            <person name="Zorn A.M."/>
            <person name="Grainger R."/>
            <person name="Grammer T."/>
            <person name="Khokha M.K."/>
            <person name="Richardson P.M."/>
            <person name="Rokhsar D.S."/>
        </authorList>
    </citation>
    <scope>NUCLEOTIDE SEQUENCE [LARGE SCALE GENOMIC DNA]</scope>
    <source>
        <strain evidence="19">Nigerian</strain>
    </source>
</reference>
<dbReference type="Pfam" id="PF02886">
    <property type="entry name" value="LBP_BPI_CETP_C"/>
    <property type="match status" value="1"/>
</dbReference>
<dbReference type="GeneTree" id="ENSGT01100000263546"/>
<feature type="signal peptide" evidence="15">
    <location>
        <begin position="1"/>
        <end position="17"/>
    </location>
</feature>
<evidence type="ECO:0000256" key="16">
    <source>
        <dbReference type="PIRSR" id="PIRSR037185-50"/>
    </source>
</evidence>
<feature type="disulfide bond" evidence="16">
    <location>
        <begin position="161"/>
        <end position="202"/>
    </location>
</feature>
<dbReference type="Ensembl" id="ENSXETT00000096096">
    <property type="protein sequence ID" value="ENSXETP00000099273"/>
    <property type="gene ID" value="ENSXETG00000034738"/>
</dbReference>
<dbReference type="Gene3D" id="3.15.10.10">
    <property type="entry name" value="Bactericidal permeability-increasing protein, domain 1"/>
    <property type="match status" value="1"/>
</dbReference>
<evidence type="ECO:0000313" key="21">
    <source>
        <dbReference type="RefSeq" id="XP_002937216.5"/>
    </source>
</evidence>
<dbReference type="CDD" id="cd00025">
    <property type="entry name" value="BPI1"/>
    <property type="match status" value="1"/>
</dbReference>
<dbReference type="GO" id="GO:0070328">
    <property type="term" value="P:triglyceride homeostasis"/>
    <property type="evidence" value="ECO:0000318"/>
    <property type="project" value="GO_Central"/>
</dbReference>
<dbReference type="GO" id="GO:0015485">
    <property type="term" value="F:cholesterol binding"/>
    <property type="evidence" value="ECO:0000318"/>
    <property type="project" value="GO_Central"/>
</dbReference>
<dbReference type="GO" id="GO:0120020">
    <property type="term" value="F:cholesterol transfer activity"/>
    <property type="evidence" value="ECO:0007669"/>
    <property type="project" value="InterPro"/>
</dbReference>
<keyword evidence="12" id="KW-0325">Glycoprotein</keyword>
<evidence type="ECO:0000256" key="1">
    <source>
        <dbReference type="ARBA" id="ARBA00000222"/>
    </source>
</evidence>
<dbReference type="Bgee" id="ENSXETG00000034738">
    <property type="expression patterns" value="Expressed in liver and 10 other cell types or tissues"/>
</dbReference>
<dbReference type="GeneID" id="100494610"/>
<dbReference type="GO" id="GO:0046470">
    <property type="term" value="P:phosphatidylcholine metabolic process"/>
    <property type="evidence" value="ECO:0000318"/>
    <property type="project" value="GO_Central"/>
</dbReference>
<protein>
    <recommendedName>
        <fullName evidence="5 15">Cholesteryl ester transfer protein</fullName>
    </recommendedName>
</protein>
<evidence type="ECO:0000313" key="20">
    <source>
        <dbReference type="Proteomes" id="UP000008143"/>
    </source>
</evidence>
<dbReference type="GO" id="GO:0005548">
    <property type="term" value="F:phospholipid transporter activity"/>
    <property type="evidence" value="ECO:0000318"/>
    <property type="project" value="GO_Central"/>
</dbReference>
<keyword evidence="8 15" id="KW-0153">Cholesterol metabolism</keyword>
<evidence type="ECO:0000259" key="18">
    <source>
        <dbReference type="SMART" id="SM00329"/>
    </source>
</evidence>
<dbReference type="CTD" id="1071"/>
<feature type="domain" description="Lipid-binding serum glycoprotein C-terminal" evidence="18">
    <location>
        <begin position="273"/>
        <end position="479"/>
    </location>
</feature>
<dbReference type="FunFam" id="3.15.20.10:FF:000002">
    <property type="entry name" value="Cholesteryl ester transfer protein"/>
    <property type="match status" value="1"/>
</dbReference>
<dbReference type="PIRSF" id="PIRSF037185">
    <property type="entry name" value="Cholesteryl_ester_transf"/>
    <property type="match status" value="1"/>
</dbReference>
<dbReference type="GO" id="GO:0034197">
    <property type="term" value="P:triglyceride transport"/>
    <property type="evidence" value="ECO:0000318"/>
    <property type="project" value="GO_Central"/>
</dbReference>
<dbReference type="RefSeq" id="XP_002937216.5">
    <property type="nucleotide sequence ID" value="XM_002937170.5"/>
</dbReference>
<keyword evidence="20" id="KW-1185">Reference proteome</keyword>
<reference evidence="21" key="3">
    <citation type="submission" date="2025-04" db="UniProtKB">
        <authorList>
            <consortium name="RefSeq"/>
        </authorList>
    </citation>
    <scope>IDENTIFICATION</scope>
    <source>
        <strain evidence="21">Nigerian</strain>
        <tissue evidence="21">Liver and blood</tissue>
    </source>
</reference>
<dbReference type="GO" id="GO:0008203">
    <property type="term" value="P:cholesterol metabolic process"/>
    <property type="evidence" value="ECO:0000318"/>
    <property type="project" value="GO_Central"/>
</dbReference>
<evidence type="ECO:0000256" key="10">
    <source>
        <dbReference type="ARBA" id="ARBA00023098"/>
    </source>
</evidence>
<dbReference type="OrthoDB" id="9940758at2759"/>
<evidence type="ECO:0000256" key="2">
    <source>
        <dbReference type="ARBA" id="ARBA00001140"/>
    </source>
</evidence>
<comment type="catalytic activity">
    <reaction evidence="1">
        <text>cholesteryl (9Z-octadecenoate)(in) = cholesteryl (9Z-octadecenoate)(out)</text>
        <dbReference type="Rhea" id="RHEA:43348"/>
        <dbReference type="ChEBI" id="CHEBI:46898"/>
    </reaction>
</comment>
<evidence type="ECO:0000259" key="17">
    <source>
        <dbReference type="SMART" id="SM00328"/>
    </source>
</evidence>
<evidence type="ECO:0000256" key="14">
    <source>
        <dbReference type="ARBA" id="ARBA00045611"/>
    </source>
</evidence>
<keyword evidence="10 15" id="KW-0443">Lipid metabolism</keyword>